<evidence type="ECO:0000256" key="1">
    <source>
        <dbReference type="SAM" id="MobiDB-lite"/>
    </source>
</evidence>
<dbReference type="Proteomes" id="UP001138500">
    <property type="component" value="Unassembled WGS sequence"/>
</dbReference>
<keyword evidence="3" id="KW-1185">Reference proteome</keyword>
<reference evidence="2 3" key="1">
    <citation type="journal article" date="2018" name="IMA Fungus">
        <title>IMA Genome-F 10: Nine draft genome sequences of Claviceps purpurea s.lat., including C. arundinis, C. humidiphila, and C. cf. spartinae, pseudomolecules for the pitch canker pathogen Fusarium circinatum, draft genome of Davidsoniella eucalypti, Grosmannia galeiformis, Quambalaria eucalypti, and Teratosphaeria destructans.</title>
        <authorList>
            <person name="Wingfield B.D."/>
            <person name="Liu M."/>
            <person name="Nguyen H.D."/>
            <person name="Lane F.A."/>
            <person name="Morgan S.W."/>
            <person name="De Vos L."/>
            <person name="Wilken P.M."/>
            <person name="Duong T.A."/>
            <person name="Aylward J."/>
            <person name="Coetzee M.P."/>
            <person name="Dadej K."/>
            <person name="De Beer Z.W."/>
            <person name="Findlay W."/>
            <person name="Havenga M."/>
            <person name="Kolarik M."/>
            <person name="Menzies J.G."/>
            <person name="Naidoo K."/>
            <person name="Pochopski O."/>
            <person name="Shoukouhi P."/>
            <person name="Santana Q.C."/>
            <person name="Seifert K.A."/>
            <person name="Soal N."/>
            <person name="Steenkamp E.T."/>
            <person name="Tatham C.T."/>
            <person name="van der Nest M.A."/>
            <person name="Wingfield M.J."/>
        </authorList>
    </citation>
    <scope>NUCLEOTIDE SEQUENCE [LARGE SCALE GENOMIC DNA]</scope>
    <source>
        <strain evidence="2">CMW44962</strain>
    </source>
</reference>
<evidence type="ECO:0000313" key="2">
    <source>
        <dbReference type="EMBL" id="KAH9808137.1"/>
    </source>
</evidence>
<name>A0A9W7SI29_9PEZI</name>
<sequence length="308" mass="34218">MAQPATAPDPAIATAPATNEDNDVDDLAQQRLADNLAKVREAITKPGPLPATSLTSALTAEQQFMVFHACSSMGLCAKVPMDYHDLAETLCLLGLTSFDFRRDAQAAVLVEKFVGEWMRPERLRLWAEGVADAGVRGPREDELHAGHLVIEDIVMEGGELARRCYWRCEDFARNPGRGVPTTLRLSRIWTMRHEAVRSAAVLQVWKVLAELEEVAGLSAGLLQDQRKAFDVIEEVDGLAVDVEQKVDNQVLRPLRKRLAQAKESDPNNHLLEEAAPGKGGQQVRRKKYRNQHEAEIGYVKLLMRRGQA</sequence>
<feature type="region of interest" description="Disordered" evidence="1">
    <location>
        <begin position="260"/>
        <end position="287"/>
    </location>
</feature>
<gene>
    <name evidence="2" type="ORF">Tdes44962_MAKER06318</name>
</gene>
<proteinExistence type="predicted"/>
<organism evidence="2 3">
    <name type="scientific">Teratosphaeria destructans</name>
    <dbReference type="NCBI Taxonomy" id="418781"/>
    <lineage>
        <taxon>Eukaryota</taxon>
        <taxon>Fungi</taxon>
        <taxon>Dikarya</taxon>
        <taxon>Ascomycota</taxon>
        <taxon>Pezizomycotina</taxon>
        <taxon>Dothideomycetes</taxon>
        <taxon>Dothideomycetidae</taxon>
        <taxon>Mycosphaerellales</taxon>
        <taxon>Teratosphaeriaceae</taxon>
        <taxon>Teratosphaeria</taxon>
    </lineage>
</organism>
<feature type="region of interest" description="Disordered" evidence="1">
    <location>
        <begin position="1"/>
        <end position="23"/>
    </location>
</feature>
<comment type="caution">
    <text evidence="2">The sequence shown here is derived from an EMBL/GenBank/DDBJ whole genome shotgun (WGS) entry which is preliminary data.</text>
</comment>
<accession>A0A9W7SI29</accession>
<dbReference type="AlphaFoldDB" id="A0A9W7SI29"/>
<dbReference type="EMBL" id="RIBY02002611">
    <property type="protein sequence ID" value="KAH9808137.1"/>
    <property type="molecule type" value="Genomic_DNA"/>
</dbReference>
<feature type="compositionally biased region" description="Basic and acidic residues" evidence="1">
    <location>
        <begin position="260"/>
        <end position="272"/>
    </location>
</feature>
<evidence type="ECO:0000313" key="3">
    <source>
        <dbReference type="Proteomes" id="UP001138500"/>
    </source>
</evidence>
<feature type="compositionally biased region" description="Low complexity" evidence="1">
    <location>
        <begin position="1"/>
        <end position="18"/>
    </location>
</feature>
<protein>
    <submittedName>
        <fullName evidence="2">Uncharacterized protein</fullName>
    </submittedName>
</protein>
<reference evidence="2 3" key="2">
    <citation type="journal article" date="2021" name="Curr. Genet.">
        <title>Genetic response to nitrogen starvation in the aggressive Eucalyptus foliar pathogen Teratosphaeria destructans.</title>
        <authorList>
            <person name="Havenga M."/>
            <person name="Wingfield B.D."/>
            <person name="Wingfield M.J."/>
            <person name="Dreyer L.L."/>
            <person name="Roets F."/>
            <person name="Aylward J."/>
        </authorList>
    </citation>
    <scope>NUCLEOTIDE SEQUENCE [LARGE SCALE GENOMIC DNA]</scope>
    <source>
        <strain evidence="2">CMW44962</strain>
    </source>
</reference>